<dbReference type="PANTHER" id="PTHR12893">
    <property type="entry name" value="GOLGI REASSEMBLY STACKING PROTEIN GRASP"/>
    <property type="match status" value="1"/>
</dbReference>
<dbReference type="InterPro" id="IPR024958">
    <property type="entry name" value="GRASP_PDZ"/>
</dbReference>
<comment type="similarity">
    <text evidence="2">Belongs to the GORASP family.</text>
</comment>
<dbReference type="PROSITE" id="PS51865">
    <property type="entry name" value="PDZ_GRASP"/>
    <property type="match status" value="2"/>
</dbReference>
<keyword evidence="7" id="KW-0472">Membrane</keyword>
<sequence>MGLSHSISVPGGGTEGYHVLRVQDNSPGKTAGLEAFFDFILAIENTRLDQDNDTLKELLKANIDKEIQMTVYSSKTQNIRLVDITPSSSWGGQGLLGVSIRFCSFEGANENVWHILEVHPSSPAEEAGLIPFTDYIIGADSILHESEDLFTLIESHEGRPLKMYVYNTDLDRCREVTITPNSKWGGEGSLGCGIGYGYLHRIPIRALPSEGMNPSSGISGAAQSVPVGSVTTGLATSVATFVPSSAASYVDTTNANRNVPFIPMVPPLANTFAPLANNAANDLLTVSQPSGTTTTATTATGDSTAALANQFANMSTLTGANDQVNNNVETQTTPKQPVYNNNPMQTAEGVASPPIHVGPAIYTPFSGPVEQASGPATVTMTQAPTAPSQQPPMQNLSYPATSGATNPYSMASTVPPPSSLASDFYQMYGAPAPANTAVSTPSNASNYAMSTTIDFLQSQQQQPVQSQHQMWSQPPIQMYSTYPQVQPIPDPSISPARAPEGGPLPTSTLFQSNAVTTPISLPGMPPITVSATIQPEALRGLQFTNAPASSGSPATGQQQQQQPPLTTMLPTLQ</sequence>
<keyword evidence="8" id="KW-0449">Lipoprotein</keyword>
<dbReference type="GO" id="GO:0007030">
    <property type="term" value="P:Golgi organization"/>
    <property type="evidence" value="ECO:0007669"/>
    <property type="project" value="TreeGrafter"/>
</dbReference>
<feature type="compositionally biased region" description="Low complexity" evidence="10">
    <location>
        <begin position="557"/>
        <end position="573"/>
    </location>
</feature>
<feature type="compositionally biased region" description="Polar residues" evidence="10">
    <location>
        <begin position="542"/>
        <end position="556"/>
    </location>
</feature>
<dbReference type="EnsemblMetazoa" id="AATE010893-RA">
    <property type="protein sequence ID" value="AATE010893-PA.1"/>
    <property type="gene ID" value="AATE010893"/>
</dbReference>
<keyword evidence="9" id="KW-0479">Metal-binding</keyword>
<reference evidence="12" key="1">
    <citation type="submission" date="2022-08" db="UniProtKB">
        <authorList>
            <consortium name="EnsemblMetazoa"/>
        </authorList>
    </citation>
    <scope>IDENTIFICATION</scope>
    <source>
        <strain evidence="12">EBRO</strain>
    </source>
</reference>
<keyword evidence="3" id="KW-0597">Phosphoprotein</keyword>
<feature type="region of interest" description="Disordered" evidence="10">
    <location>
        <begin position="482"/>
        <end position="506"/>
    </location>
</feature>
<evidence type="ECO:0000256" key="9">
    <source>
        <dbReference type="PIRSR" id="PIRSR607583-1"/>
    </source>
</evidence>
<evidence type="ECO:0000256" key="10">
    <source>
        <dbReference type="SAM" id="MobiDB-lite"/>
    </source>
</evidence>
<protein>
    <submittedName>
        <fullName evidence="12">GRASP55_65 domain-containing protein</fullName>
    </submittedName>
</protein>
<accession>A0A182J3Y9</accession>
<evidence type="ECO:0000256" key="4">
    <source>
        <dbReference type="ARBA" id="ARBA00022707"/>
    </source>
</evidence>
<evidence type="ECO:0000313" key="12">
    <source>
        <dbReference type="EnsemblMetazoa" id="AATE010893-PA.1"/>
    </source>
</evidence>
<dbReference type="PANTHER" id="PTHR12893:SF0">
    <property type="entry name" value="GRASP65"/>
    <property type="match status" value="1"/>
</dbReference>
<dbReference type="VEuPathDB" id="VectorBase:AATE010893"/>
<evidence type="ECO:0000256" key="1">
    <source>
        <dbReference type="ARBA" id="ARBA00004394"/>
    </source>
</evidence>
<feature type="domain" description="PDZ GRASP-type" evidence="11">
    <location>
        <begin position="15"/>
        <end position="105"/>
    </location>
</feature>
<feature type="domain" description="PDZ GRASP-type" evidence="11">
    <location>
        <begin position="111"/>
        <end position="199"/>
    </location>
</feature>
<keyword evidence="5" id="KW-0677">Repeat</keyword>
<keyword evidence="6" id="KW-0333">Golgi apparatus</keyword>
<evidence type="ECO:0000256" key="7">
    <source>
        <dbReference type="ARBA" id="ARBA00023136"/>
    </source>
</evidence>
<name>A0A182J3Y9_ANOAO</name>
<comment type="subcellular location">
    <subcellularLocation>
        <location evidence="1">Golgi apparatus membrane</location>
    </subcellularLocation>
</comment>
<dbReference type="InterPro" id="IPR007583">
    <property type="entry name" value="GRASP55_65"/>
</dbReference>
<evidence type="ECO:0000259" key="11">
    <source>
        <dbReference type="PROSITE" id="PS51865"/>
    </source>
</evidence>
<organism evidence="12">
    <name type="scientific">Anopheles atroparvus</name>
    <name type="common">European mosquito</name>
    <dbReference type="NCBI Taxonomy" id="41427"/>
    <lineage>
        <taxon>Eukaryota</taxon>
        <taxon>Metazoa</taxon>
        <taxon>Ecdysozoa</taxon>
        <taxon>Arthropoda</taxon>
        <taxon>Hexapoda</taxon>
        <taxon>Insecta</taxon>
        <taxon>Pterygota</taxon>
        <taxon>Neoptera</taxon>
        <taxon>Endopterygota</taxon>
        <taxon>Diptera</taxon>
        <taxon>Nematocera</taxon>
        <taxon>Culicoidea</taxon>
        <taxon>Culicidae</taxon>
        <taxon>Anophelinae</taxon>
        <taxon>Anopheles</taxon>
    </lineage>
</organism>
<dbReference type="GO" id="GO:0000139">
    <property type="term" value="C:Golgi membrane"/>
    <property type="evidence" value="ECO:0007669"/>
    <property type="project" value="UniProtKB-SubCell"/>
</dbReference>
<dbReference type="GO" id="GO:0046872">
    <property type="term" value="F:metal ion binding"/>
    <property type="evidence" value="ECO:0007669"/>
    <property type="project" value="UniProtKB-KW"/>
</dbReference>
<evidence type="ECO:0000256" key="8">
    <source>
        <dbReference type="ARBA" id="ARBA00023288"/>
    </source>
</evidence>
<feature type="binding site" evidence="9">
    <location>
        <position position="18"/>
    </location>
    <ligand>
        <name>Zn(2+)</name>
        <dbReference type="ChEBI" id="CHEBI:29105"/>
    </ligand>
</feature>
<dbReference type="Pfam" id="PF04495">
    <property type="entry name" value="GRASP55_65"/>
    <property type="match status" value="1"/>
</dbReference>
<dbReference type="FunFam" id="2.30.42.10:FF:000026">
    <property type="entry name" value="Golgi reassembly stacking protein 2"/>
    <property type="match status" value="1"/>
</dbReference>
<keyword evidence="4" id="KW-0519">Myristate</keyword>
<feature type="binding site" evidence="9">
    <location>
        <position position="103"/>
    </location>
    <ligand>
        <name>Zn(2+)</name>
        <dbReference type="ChEBI" id="CHEBI:29105"/>
    </ligand>
</feature>
<evidence type="ECO:0000256" key="3">
    <source>
        <dbReference type="ARBA" id="ARBA00022553"/>
    </source>
</evidence>
<dbReference type="AlphaFoldDB" id="A0A182J3Y9"/>
<evidence type="ECO:0000256" key="6">
    <source>
        <dbReference type="ARBA" id="ARBA00023034"/>
    </source>
</evidence>
<dbReference type="STRING" id="41427.A0A182J3Y9"/>
<evidence type="ECO:0000256" key="2">
    <source>
        <dbReference type="ARBA" id="ARBA00007144"/>
    </source>
</evidence>
<evidence type="ECO:0000256" key="5">
    <source>
        <dbReference type="ARBA" id="ARBA00022737"/>
    </source>
</evidence>
<keyword evidence="9" id="KW-0862">Zinc</keyword>
<proteinExistence type="inferred from homology"/>
<feature type="region of interest" description="Disordered" evidence="10">
    <location>
        <begin position="538"/>
        <end position="573"/>
    </location>
</feature>
<dbReference type="InterPro" id="IPR036034">
    <property type="entry name" value="PDZ_sf"/>
</dbReference>
<dbReference type="FunFam" id="2.30.42.10:FF:000056">
    <property type="entry name" value="Golgi reassembly-stacking protein 2 isoform 1"/>
    <property type="match status" value="1"/>
</dbReference>
<dbReference type="SUPFAM" id="SSF50156">
    <property type="entry name" value="PDZ domain-like"/>
    <property type="match status" value="2"/>
</dbReference>
<dbReference type="Gene3D" id="2.30.42.10">
    <property type="match status" value="2"/>
</dbReference>